<dbReference type="Proteomes" id="UP001527202">
    <property type="component" value="Unassembled WGS sequence"/>
</dbReference>
<feature type="region of interest" description="Disordered" evidence="1">
    <location>
        <begin position="401"/>
        <end position="422"/>
    </location>
</feature>
<feature type="chain" id="PRO_5038698685" evidence="2">
    <location>
        <begin position="22"/>
        <end position="422"/>
    </location>
</feature>
<dbReference type="RefSeq" id="WP_042228308.1">
    <property type="nucleotide sequence ID" value="NZ_CP026520.1"/>
</dbReference>
<evidence type="ECO:0000313" key="6">
    <source>
        <dbReference type="Proteomes" id="UP001527202"/>
    </source>
</evidence>
<dbReference type="Proteomes" id="UP000288943">
    <property type="component" value="Chromosome"/>
</dbReference>
<evidence type="ECO:0000256" key="2">
    <source>
        <dbReference type="SAM" id="SignalP"/>
    </source>
</evidence>
<reference evidence="3 6" key="2">
    <citation type="submission" date="2022-05" db="EMBL/GenBank/DDBJ databases">
        <title>Genome Sequencing of Bee-Associated Microbes.</title>
        <authorList>
            <person name="Dunlap C."/>
        </authorList>
    </citation>
    <scope>NUCLEOTIDE SEQUENCE [LARGE SCALE GENOMIC DNA]</scope>
    <source>
        <strain evidence="3 6">NRRL B-23120</strain>
    </source>
</reference>
<keyword evidence="2" id="KW-0732">Signal</keyword>
<evidence type="ECO:0000313" key="3">
    <source>
        <dbReference type="EMBL" id="MCY9594333.1"/>
    </source>
</evidence>
<reference evidence="4 5" key="1">
    <citation type="submission" date="2018-01" db="EMBL/GenBank/DDBJ databases">
        <title>The whole genome sequencing and assembly of Paenibacillus chitinolyticus KCCM 41400 strain.</title>
        <authorList>
            <person name="Kim J.-Y."/>
            <person name="Park M.-K."/>
            <person name="Lee Y.-J."/>
            <person name="Yi H."/>
            <person name="Bahn Y.-S."/>
            <person name="Kim J.F."/>
            <person name="Lee D.-W."/>
        </authorList>
    </citation>
    <scope>NUCLEOTIDE SEQUENCE [LARGE SCALE GENOMIC DNA]</scope>
    <source>
        <strain evidence="4 5">KCCM 41400</strain>
    </source>
</reference>
<dbReference type="EMBL" id="JAMDMJ010000001">
    <property type="protein sequence ID" value="MCY9594333.1"/>
    <property type="molecule type" value="Genomic_DNA"/>
</dbReference>
<accession>A0A410WVK2</accession>
<evidence type="ECO:0000313" key="5">
    <source>
        <dbReference type="Proteomes" id="UP000288943"/>
    </source>
</evidence>
<keyword evidence="6" id="KW-1185">Reference proteome</keyword>
<dbReference type="AlphaFoldDB" id="A0A410WVK2"/>
<dbReference type="OrthoDB" id="2496751at2"/>
<feature type="signal peptide" evidence="2">
    <location>
        <begin position="1"/>
        <end position="21"/>
    </location>
</feature>
<evidence type="ECO:0000313" key="4">
    <source>
        <dbReference type="EMBL" id="QAV18415.1"/>
    </source>
</evidence>
<dbReference type="EMBL" id="CP026520">
    <property type="protein sequence ID" value="QAV18415.1"/>
    <property type="molecule type" value="Genomic_DNA"/>
</dbReference>
<gene>
    <name evidence="3" type="ORF">M5X16_00885</name>
    <name evidence="4" type="ORF">PC41400_12315</name>
</gene>
<proteinExistence type="predicted"/>
<organism evidence="4 5">
    <name type="scientific">Paenibacillus chitinolyticus</name>
    <dbReference type="NCBI Taxonomy" id="79263"/>
    <lineage>
        <taxon>Bacteria</taxon>
        <taxon>Bacillati</taxon>
        <taxon>Bacillota</taxon>
        <taxon>Bacilli</taxon>
        <taxon>Bacillales</taxon>
        <taxon>Paenibacillaceae</taxon>
        <taxon>Paenibacillus</taxon>
    </lineage>
</organism>
<evidence type="ECO:0000256" key="1">
    <source>
        <dbReference type="SAM" id="MobiDB-lite"/>
    </source>
</evidence>
<sequence length="422" mass="47478">MKKWLLSGAAFLLLASSASILAPVRAKAMVINVPWDVTLLRETMMYEDEAFTKPAGSLSPLQTVHITKRDSGWSMADHTEEKGYLIETWQGEKWIKADPETLVPGKYKAETATITLVDKQELYDEPLQETASGTIISPQQVTVTGTIEWDGADFGPPRTITFYRIQTWLGDKWIYDSFYKEAVREKAVSTTVDLFQDTDSFELPYTGLTKKGTLKTGRYPVTAVWELPPTLGDGSPTWYKVSLPEGERWILPGDELAGVRETTGKIELPTGGKGFAKPTYYDDENYTEVAPGSYDAFETWKDGELEWVHIRTESEALWVNPGLALKVRPAGIIPTDDDIPLTSRSATYKYPDWSRIHNMKGFFASQTVKAFEKWLSPEGITWYHVHGTWDDWWIPEKDAEEPAAQPVEPEMNSAAVFGQNGQ</sequence>
<dbReference type="GeneID" id="95375594"/>
<name>A0A410WVK2_9BACL</name>
<protein>
    <submittedName>
        <fullName evidence="4">Uncharacterized protein</fullName>
    </submittedName>
</protein>
<dbReference type="KEGG" id="pchi:PC41400_12315"/>